<dbReference type="EMBL" id="CP042425">
    <property type="protein sequence ID" value="QEL14450.1"/>
    <property type="molecule type" value="Genomic_DNA"/>
</dbReference>
<dbReference type="AlphaFoldDB" id="A0A5C1A6R8"/>
<dbReference type="KEGG" id="lrs:PX52LOC_01338"/>
<proteinExistence type="predicted"/>
<dbReference type="Proteomes" id="UP000324974">
    <property type="component" value="Chromosome"/>
</dbReference>
<dbReference type="RefSeq" id="WP_149109339.1">
    <property type="nucleotide sequence ID" value="NZ_CP042425.1"/>
</dbReference>
<sequence length="128" mass="13452">MKKAAELQKKNQEKADAKKRRIPEIATLWNNQIKPLVSAVEALRNKNPGKAGINAGTNSNVIPAGGGAATTVTIVGGTNNPLTLTLPSDAAGLGISKADVLPTINGWKGSDSGCYKFERGDKIFIHCK</sequence>
<protein>
    <submittedName>
        <fullName evidence="1">Uncharacterized protein</fullName>
    </submittedName>
</protein>
<organism evidence="1 2">
    <name type="scientific">Limnoglobus roseus</name>
    <dbReference type="NCBI Taxonomy" id="2598579"/>
    <lineage>
        <taxon>Bacteria</taxon>
        <taxon>Pseudomonadati</taxon>
        <taxon>Planctomycetota</taxon>
        <taxon>Planctomycetia</taxon>
        <taxon>Gemmatales</taxon>
        <taxon>Gemmataceae</taxon>
        <taxon>Limnoglobus</taxon>
    </lineage>
</organism>
<reference evidence="2" key="1">
    <citation type="submission" date="2019-08" db="EMBL/GenBank/DDBJ databases">
        <title>Limnoglobus roseus gen. nov., sp. nov., a novel freshwater planctomycete with a giant genome from the family Gemmataceae.</title>
        <authorList>
            <person name="Kulichevskaya I.S."/>
            <person name="Naumoff D.G."/>
            <person name="Miroshnikov K."/>
            <person name="Ivanova A."/>
            <person name="Philippov D.A."/>
            <person name="Hakobyan A."/>
            <person name="Rijpstra I.C."/>
            <person name="Sinninghe Damste J.S."/>
            <person name="Liesack W."/>
            <person name="Dedysh S.N."/>
        </authorList>
    </citation>
    <scope>NUCLEOTIDE SEQUENCE [LARGE SCALE GENOMIC DNA]</scope>
    <source>
        <strain evidence="2">PX52</strain>
    </source>
</reference>
<evidence type="ECO:0000313" key="1">
    <source>
        <dbReference type="EMBL" id="QEL14450.1"/>
    </source>
</evidence>
<name>A0A5C1A6R8_9BACT</name>
<evidence type="ECO:0000313" key="2">
    <source>
        <dbReference type="Proteomes" id="UP000324974"/>
    </source>
</evidence>
<accession>A0A5C1A6R8</accession>
<keyword evidence="2" id="KW-1185">Reference proteome</keyword>
<gene>
    <name evidence="1" type="ORF">PX52LOC_01338</name>
</gene>